<evidence type="ECO:0000256" key="1">
    <source>
        <dbReference type="ARBA" id="ARBA00004651"/>
    </source>
</evidence>
<dbReference type="Gene3D" id="3.40.30.10">
    <property type="entry name" value="Glutaredoxin"/>
    <property type="match status" value="1"/>
</dbReference>
<feature type="domain" description="Thioredoxin" evidence="9">
    <location>
        <begin position="448"/>
        <end position="574"/>
    </location>
</feature>
<dbReference type="Proteomes" id="UP000236655">
    <property type="component" value="Chromosome"/>
</dbReference>
<dbReference type="InterPro" id="IPR036249">
    <property type="entry name" value="Thioredoxin-like_sf"/>
</dbReference>
<feature type="signal peptide" evidence="8">
    <location>
        <begin position="1"/>
        <end position="20"/>
    </location>
</feature>
<dbReference type="GO" id="GO:0017004">
    <property type="term" value="P:cytochrome complex assembly"/>
    <property type="evidence" value="ECO:0007669"/>
    <property type="project" value="UniProtKB-KW"/>
</dbReference>
<dbReference type="Pfam" id="PF02683">
    <property type="entry name" value="DsbD_TM"/>
    <property type="match status" value="1"/>
</dbReference>
<dbReference type="GO" id="GO:0015035">
    <property type="term" value="F:protein-disulfide reductase activity"/>
    <property type="evidence" value="ECO:0007669"/>
    <property type="project" value="TreeGrafter"/>
</dbReference>
<evidence type="ECO:0000256" key="4">
    <source>
        <dbReference type="ARBA" id="ARBA00022748"/>
    </source>
</evidence>
<dbReference type="Pfam" id="PF11412">
    <property type="entry name" value="DsbD_N"/>
    <property type="match status" value="1"/>
</dbReference>
<dbReference type="EMBL" id="CP024847">
    <property type="protein sequence ID" value="AUR52545.1"/>
    <property type="molecule type" value="Genomic_DNA"/>
</dbReference>
<dbReference type="InterPro" id="IPR003834">
    <property type="entry name" value="Cyt_c_assmbl_TM_dom"/>
</dbReference>
<dbReference type="NCBIfam" id="NF001419">
    <property type="entry name" value="PRK00293.1"/>
    <property type="match status" value="1"/>
</dbReference>
<keyword evidence="2" id="KW-1003">Cell membrane</keyword>
<feature type="transmembrane region" description="Helical" evidence="7">
    <location>
        <begin position="429"/>
        <end position="448"/>
    </location>
</feature>
<organism evidence="10 11">
    <name type="scientific">Aquella oligotrophica</name>
    <dbReference type="NCBI Taxonomy" id="2067065"/>
    <lineage>
        <taxon>Bacteria</taxon>
        <taxon>Pseudomonadati</taxon>
        <taxon>Pseudomonadota</taxon>
        <taxon>Betaproteobacteria</taxon>
        <taxon>Neisseriales</taxon>
        <taxon>Neisseriaceae</taxon>
        <taxon>Aquella</taxon>
    </lineage>
</organism>
<keyword evidence="4" id="KW-0201">Cytochrome c-type biogenesis</keyword>
<evidence type="ECO:0000259" key="9">
    <source>
        <dbReference type="PROSITE" id="PS51352"/>
    </source>
</evidence>
<dbReference type="GO" id="GO:0005886">
    <property type="term" value="C:plasma membrane"/>
    <property type="evidence" value="ECO:0007669"/>
    <property type="project" value="UniProtKB-SubCell"/>
</dbReference>
<dbReference type="KEGG" id="nba:CUN60_09620"/>
<evidence type="ECO:0000256" key="5">
    <source>
        <dbReference type="ARBA" id="ARBA00022989"/>
    </source>
</evidence>
<dbReference type="PANTHER" id="PTHR32234:SF0">
    <property type="entry name" value="THIOL:DISULFIDE INTERCHANGE PROTEIN DSBD"/>
    <property type="match status" value="1"/>
</dbReference>
<keyword evidence="6 7" id="KW-0472">Membrane</keyword>
<comment type="subcellular location">
    <subcellularLocation>
        <location evidence="1">Cell membrane</location>
        <topology evidence="1">Multi-pass membrane protein</topology>
    </subcellularLocation>
</comment>
<accession>A0A2I7N8I3</accession>
<reference evidence="11" key="1">
    <citation type="submission" date="2017-11" db="EMBL/GenBank/DDBJ databases">
        <authorList>
            <person name="Chan K.G."/>
            <person name="Lee L.S."/>
        </authorList>
    </citation>
    <scope>NUCLEOTIDE SEQUENCE [LARGE SCALE GENOMIC DNA]</scope>
    <source>
        <strain evidence="11">DSM 100970</strain>
    </source>
</reference>
<name>A0A2I7N8I3_9NEIS</name>
<feature type="transmembrane region" description="Helical" evidence="7">
    <location>
        <begin position="399"/>
        <end position="417"/>
    </location>
</feature>
<feature type="chain" id="PRO_5014435231" description="Thioredoxin domain-containing protein" evidence="8">
    <location>
        <begin position="21"/>
        <end position="587"/>
    </location>
</feature>
<evidence type="ECO:0000256" key="3">
    <source>
        <dbReference type="ARBA" id="ARBA00022692"/>
    </source>
</evidence>
<dbReference type="SUPFAM" id="SSF74863">
    <property type="entry name" value="Thiol:disulfide interchange protein DsbD, N-terminal domain (DsbD-alpha)"/>
    <property type="match status" value="1"/>
</dbReference>
<proteinExistence type="predicted"/>
<keyword evidence="3 7" id="KW-0812">Transmembrane</keyword>
<feature type="transmembrane region" description="Helical" evidence="7">
    <location>
        <begin position="374"/>
        <end position="393"/>
    </location>
</feature>
<dbReference type="GO" id="GO:0045454">
    <property type="term" value="P:cell redox homeostasis"/>
    <property type="evidence" value="ECO:0007669"/>
    <property type="project" value="TreeGrafter"/>
</dbReference>
<evidence type="ECO:0000256" key="7">
    <source>
        <dbReference type="SAM" id="Phobius"/>
    </source>
</evidence>
<dbReference type="PROSITE" id="PS51352">
    <property type="entry name" value="THIOREDOXIN_2"/>
    <property type="match status" value="1"/>
</dbReference>
<keyword evidence="5 7" id="KW-1133">Transmembrane helix</keyword>
<dbReference type="AlphaFoldDB" id="A0A2I7N8I3"/>
<evidence type="ECO:0000256" key="6">
    <source>
        <dbReference type="ARBA" id="ARBA00023136"/>
    </source>
</evidence>
<evidence type="ECO:0000256" key="2">
    <source>
        <dbReference type="ARBA" id="ARBA00022475"/>
    </source>
</evidence>
<feature type="transmembrane region" description="Helical" evidence="7">
    <location>
        <begin position="222"/>
        <end position="246"/>
    </location>
</feature>
<protein>
    <recommendedName>
        <fullName evidence="9">Thioredoxin domain-containing protein</fullName>
    </recommendedName>
</protein>
<dbReference type="InterPro" id="IPR036929">
    <property type="entry name" value="DsbDN_sf"/>
</dbReference>
<dbReference type="PANTHER" id="PTHR32234">
    <property type="entry name" value="THIOL:DISULFIDE INTERCHANGE PROTEIN DSBD"/>
    <property type="match status" value="1"/>
</dbReference>
<feature type="transmembrane region" description="Helical" evidence="7">
    <location>
        <begin position="301"/>
        <end position="331"/>
    </location>
</feature>
<evidence type="ECO:0000313" key="10">
    <source>
        <dbReference type="EMBL" id="AUR52545.1"/>
    </source>
</evidence>
<dbReference type="SUPFAM" id="SSF52833">
    <property type="entry name" value="Thioredoxin-like"/>
    <property type="match status" value="1"/>
</dbReference>
<keyword evidence="11" id="KW-1185">Reference proteome</keyword>
<feature type="transmembrane region" description="Helical" evidence="7">
    <location>
        <begin position="181"/>
        <end position="210"/>
    </location>
</feature>
<keyword evidence="8" id="KW-0732">Signal</keyword>
<evidence type="ECO:0000313" key="11">
    <source>
        <dbReference type="Proteomes" id="UP000236655"/>
    </source>
</evidence>
<dbReference type="InterPro" id="IPR028250">
    <property type="entry name" value="DsbDN"/>
</dbReference>
<gene>
    <name evidence="10" type="ORF">CUN60_09620</name>
</gene>
<feature type="transmembrane region" description="Helical" evidence="7">
    <location>
        <begin position="337"/>
        <end position="362"/>
    </location>
</feature>
<dbReference type="InterPro" id="IPR013766">
    <property type="entry name" value="Thioredoxin_domain"/>
</dbReference>
<dbReference type="Gene3D" id="2.60.40.1250">
    <property type="entry name" value="Thiol:disulfide interchange protein DsbD, N-terminal domain"/>
    <property type="match status" value="1"/>
</dbReference>
<sequence>MVMRWFLGFLFGIVAICCQASDFLPAWQAFQVSARAESSAAIWLNFNIADEYHIYQNKIKIIPEQASNVKLGEPVFPDPIILKDKDLGKFKVYEHKTSIRIPVTDAGNGILKLKVNYQGCKGLDLCYPEQSATLDIYLANASGKMNNQQIDAPKLDNQSSGIFAADSSSEKITSYFQNSPIVVIASFFVLGLLIAFTPCVFPLLPVLAGVIAGNNISTKKSFFLAFFYILGGAVSYSIGGVIAAVFGYNLSVFLQNTWVISAIAILFMTFALSLFGAFELQLPAGLQNKINTRLNKYNSHSFFGAFLIGAVSTLILSPCVTAPLAGALVYISSTGNIWLGGSSLFAMGMGSGLPLMLIAVFGKKLLPKAGLWMLLIKKLLGMVMLLMAIYMLGRIIPEVYSHILYLVWGIALIYIIAHGIHKKELLKYSLASVASILVLAIAVNLGYFHHVEQDSRFTVIDNQTDLTRVLQSAEYNHQPVMLDFYASWCIACKEMDLKTFSDAKVNQLMNKFKLVRVDVSKNNQNSQSLLEKYKVLAPPSIVFVDKDGRLLDDYQITGFISNDSLYLSLKNVLADKLKLEDCMDKKC</sequence>
<feature type="transmembrane region" description="Helical" evidence="7">
    <location>
        <begin position="258"/>
        <end position="280"/>
    </location>
</feature>
<evidence type="ECO:0000256" key="8">
    <source>
        <dbReference type="SAM" id="SignalP"/>
    </source>
</evidence>
<dbReference type="Pfam" id="PF13899">
    <property type="entry name" value="Thioredoxin_7"/>
    <property type="match status" value="1"/>
</dbReference>